<dbReference type="AlphaFoldDB" id="C7MSR4"/>
<dbReference type="STRING" id="471857.Svir_39810"/>
<dbReference type="Proteomes" id="UP000000841">
    <property type="component" value="Chromosome"/>
</dbReference>
<organism evidence="2 3">
    <name type="scientific">Saccharomonospora viridis (strain ATCC 15386 / DSM 43017 / JCM 3036 / CCUG 5913 / NBRC 12207 / NCIMB 9602 / P101)</name>
    <name type="common">Thermoactinomyces viridis</name>
    <dbReference type="NCBI Taxonomy" id="471857"/>
    <lineage>
        <taxon>Bacteria</taxon>
        <taxon>Bacillati</taxon>
        <taxon>Actinomycetota</taxon>
        <taxon>Actinomycetes</taxon>
        <taxon>Pseudonocardiales</taxon>
        <taxon>Pseudonocardiaceae</taxon>
        <taxon>Saccharomonospora</taxon>
    </lineage>
</organism>
<accession>C7MSR4</accession>
<name>C7MSR4_SACVD</name>
<reference evidence="2 3" key="1">
    <citation type="journal article" date="2009" name="Stand. Genomic Sci.">
        <title>Complete genome sequence of Saccharomonospora viridis type strain (P101).</title>
        <authorList>
            <person name="Pati A."/>
            <person name="Sikorski J."/>
            <person name="Nolan M."/>
            <person name="Lapidus A."/>
            <person name="Copeland A."/>
            <person name="Glavina Del Rio T."/>
            <person name="Lucas S."/>
            <person name="Chen F."/>
            <person name="Tice H."/>
            <person name="Pitluck S."/>
            <person name="Cheng J.F."/>
            <person name="Chertkov O."/>
            <person name="Brettin T."/>
            <person name="Han C."/>
            <person name="Detter J.C."/>
            <person name="Kuske C."/>
            <person name="Bruce D."/>
            <person name="Goodwin L."/>
            <person name="Chain P."/>
            <person name="D'haeseleer P."/>
            <person name="Chen A."/>
            <person name="Palaniappan K."/>
            <person name="Ivanova N."/>
            <person name="Mavromatis K."/>
            <person name="Mikhailova N."/>
            <person name="Rohde M."/>
            <person name="Tindall B.J."/>
            <person name="Goker M."/>
            <person name="Bristow J."/>
            <person name="Eisen J.A."/>
            <person name="Markowitz V."/>
            <person name="Hugenholtz P."/>
            <person name="Kyrpides N.C."/>
            <person name="Klenk H.P."/>
        </authorList>
    </citation>
    <scope>NUCLEOTIDE SEQUENCE [LARGE SCALE GENOMIC DNA]</scope>
    <source>
        <strain evidence="3">ATCC 15386 / DSM 43017 / JCM 3036 / NBRC 12207 / P101</strain>
    </source>
</reference>
<evidence type="ECO:0000313" key="3">
    <source>
        <dbReference type="Proteomes" id="UP000000841"/>
    </source>
</evidence>
<evidence type="ECO:0000256" key="1">
    <source>
        <dbReference type="SAM" id="MobiDB-lite"/>
    </source>
</evidence>
<proteinExistence type="predicted"/>
<dbReference type="EMBL" id="CP001683">
    <property type="protein sequence ID" value="ACU98922.1"/>
    <property type="molecule type" value="Genomic_DNA"/>
</dbReference>
<sequence length="87" mass="9182">MYARPADPPFRGITVLARIESPTFAMACPCLGGLSEEGHANKPRVSPQDVCGGKSFTVHGELPAVLRERVKPGHGGRSNAERQGAVS</sequence>
<keyword evidence="3" id="KW-1185">Reference proteome</keyword>
<feature type="region of interest" description="Disordered" evidence="1">
    <location>
        <begin position="68"/>
        <end position="87"/>
    </location>
</feature>
<dbReference type="HOGENOM" id="CLU_2481454_0_0_11"/>
<gene>
    <name evidence="2" type="ordered locus">Svir_39810</name>
</gene>
<evidence type="ECO:0000313" key="2">
    <source>
        <dbReference type="EMBL" id="ACU98922.1"/>
    </source>
</evidence>
<protein>
    <submittedName>
        <fullName evidence="2">Uncharacterized protein</fullName>
    </submittedName>
</protein>
<dbReference type="KEGG" id="svi:Svir_39810"/>